<dbReference type="GO" id="GO:0009229">
    <property type="term" value="P:thiamine diphosphate biosynthetic process"/>
    <property type="evidence" value="ECO:0007669"/>
    <property type="project" value="UniProtKB-UniRule"/>
</dbReference>
<dbReference type="EC" id="2.5.1.3" evidence="9"/>
<dbReference type="AlphaFoldDB" id="A0A4R1L767"/>
<keyword evidence="14" id="KW-1185">Reference proteome</keyword>
<dbReference type="GO" id="GO:0004789">
    <property type="term" value="F:thiamine-phosphate diphosphorylase activity"/>
    <property type="evidence" value="ECO:0007669"/>
    <property type="project" value="UniProtKB-UniRule"/>
</dbReference>
<dbReference type="InterPro" id="IPR022998">
    <property type="entry name" value="ThiamineP_synth_TenI"/>
</dbReference>
<keyword evidence="4 9" id="KW-0460">Magnesium</keyword>
<dbReference type="NCBIfam" id="TIGR00693">
    <property type="entry name" value="thiE"/>
    <property type="match status" value="1"/>
</dbReference>
<comment type="pathway">
    <text evidence="1 9 11">Cofactor biosynthesis; thiamine diphosphate biosynthesis; thiamine phosphate from 4-amino-2-methyl-5-diphosphomethylpyrimidine and 4-methyl-5-(2-phosphoethyl)-thiazole: step 1/1.</text>
</comment>
<evidence type="ECO:0000256" key="7">
    <source>
        <dbReference type="ARBA" id="ARBA00047851"/>
    </source>
</evidence>
<evidence type="ECO:0000256" key="2">
    <source>
        <dbReference type="ARBA" id="ARBA00022679"/>
    </source>
</evidence>
<accession>A0A4R1L767</accession>
<dbReference type="InterPro" id="IPR036206">
    <property type="entry name" value="ThiamineP_synth_sf"/>
</dbReference>
<protein>
    <recommendedName>
        <fullName evidence="9">Thiamine-phosphate synthase</fullName>
        <shortName evidence="9">TP synthase</shortName>
        <shortName evidence="9">TPS</shortName>
        <ecNumber evidence="9">2.5.1.3</ecNumber>
    </recommendedName>
    <alternativeName>
        <fullName evidence="9">Thiamine-phosphate pyrophosphorylase</fullName>
        <shortName evidence="9">TMP pyrophosphorylase</shortName>
        <shortName evidence="9">TMP-PPase</shortName>
    </alternativeName>
</protein>
<dbReference type="GO" id="GO:0009228">
    <property type="term" value="P:thiamine biosynthetic process"/>
    <property type="evidence" value="ECO:0007669"/>
    <property type="project" value="UniProtKB-KW"/>
</dbReference>
<sequence>MISPLYPVLDSSVLSSDRDERAEYLTATVKKLIEAGVTILQYRNKAGSDKEILSDARVMRNAARSKLKLIMNDRPDLAVKVKFSGAHIGQGDLSYAQAREILSPEMILGISTHNEQQVIDADATLADYVAIGPIFATKTKDNPDPVVGLDGLRAARGLTKKPLVAIGGITLENVQEVWRAGADSVAVISAIFGTPVAPAKLAKDFLRLFR</sequence>
<dbReference type="SUPFAM" id="SSF51391">
    <property type="entry name" value="Thiamin phosphate synthase"/>
    <property type="match status" value="1"/>
</dbReference>
<keyword evidence="3 9" id="KW-0479">Metal-binding</keyword>
<reference evidence="13 14" key="1">
    <citation type="submission" date="2019-03" db="EMBL/GenBank/DDBJ databases">
        <title>Genomic Encyclopedia of Type Strains, Phase IV (KMG-IV): sequencing the most valuable type-strain genomes for metagenomic binning, comparative biology and taxonomic classification.</title>
        <authorList>
            <person name="Goeker M."/>
        </authorList>
    </citation>
    <scope>NUCLEOTIDE SEQUENCE [LARGE SCALE GENOMIC DNA]</scope>
    <source>
        <strain evidence="13 14">DSM 103428</strain>
    </source>
</reference>
<feature type="binding site" evidence="9">
    <location>
        <begin position="41"/>
        <end position="45"/>
    </location>
    <ligand>
        <name>4-amino-2-methyl-5-(diphosphooxymethyl)pyrimidine</name>
        <dbReference type="ChEBI" id="CHEBI:57841"/>
    </ligand>
</feature>
<organism evidence="13 14">
    <name type="scientific">Acidipila rosea</name>
    <dbReference type="NCBI Taxonomy" id="768535"/>
    <lineage>
        <taxon>Bacteria</taxon>
        <taxon>Pseudomonadati</taxon>
        <taxon>Acidobacteriota</taxon>
        <taxon>Terriglobia</taxon>
        <taxon>Terriglobales</taxon>
        <taxon>Acidobacteriaceae</taxon>
        <taxon>Acidipila</taxon>
    </lineage>
</organism>
<dbReference type="CDD" id="cd00564">
    <property type="entry name" value="TMP_TenI"/>
    <property type="match status" value="1"/>
</dbReference>
<dbReference type="OrthoDB" id="9812206at2"/>
<comment type="catalytic activity">
    <reaction evidence="7 9 10">
        <text>2-(2-carboxy-4-methylthiazol-5-yl)ethyl phosphate + 4-amino-2-methyl-5-(diphosphooxymethyl)pyrimidine + 2 H(+) = thiamine phosphate + CO2 + diphosphate</text>
        <dbReference type="Rhea" id="RHEA:47848"/>
        <dbReference type="ChEBI" id="CHEBI:15378"/>
        <dbReference type="ChEBI" id="CHEBI:16526"/>
        <dbReference type="ChEBI" id="CHEBI:33019"/>
        <dbReference type="ChEBI" id="CHEBI:37575"/>
        <dbReference type="ChEBI" id="CHEBI:57841"/>
        <dbReference type="ChEBI" id="CHEBI:62890"/>
        <dbReference type="EC" id="2.5.1.3"/>
    </reaction>
</comment>
<feature type="binding site" evidence="9">
    <location>
        <position position="111"/>
    </location>
    <ligand>
        <name>4-amino-2-methyl-5-(diphosphooxymethyl)pyrimidine</name>
        <dbReference type="ChEBI" id="CHEBI:57841"/>
    </ligand>
</feature>
<feature type="domain" description="Thiamine phosphate synthase/TenI" evidence="12">
    <location>
        <begin position="18"/>
        <end position="191"/>
    </location>
</feature>
<evidence type="ECO:0000256" key="8">
    <source>
        <dbReference type="ARBA" id="ARBA00047883"/>
    </source>
</evidence>
<comment type="catalytic activity">
    <reaction evidence="8 9 10">
        <text>2-[(2R,5Z)-2-carboxy-4-methylthiazol-5(2H)-ylidene]ethyl phosphate + 4-amino-2-methyl-5-(diphosphooxymethyl)pyrimidine + 2 H(+) = thiamine phosphate + CO2 + diphosphate</text>
        <dbReference type="Rhea" id="RHEA:47844"/>
        <dbReference type="ChEBI" id="CHEBI:15378"/>
        <dbReference type="ChEBI" id="CHEBI:16526"/>
        <dbReference type="ChEBI" id="CHEBI:33019"/>
        <dbReference type="ChEBI" id="CHEBI:37575"/>
        <dbReference type="ChEBI" id="CHEBI:57841"/>
        <dbReference type="ChEBI" id="CHEBI:62899"/>
        <dbReference type="EC" id="2.5.1.3"/>
    </reaction>
</comment>
<dbReference type="InterPro" id="IPR034291">
    <property type="entry name" value="TMP_synthase"/>
</dbReference>
<comment type="catalytic activity">
    <reaction evidence="6 9 10">
        <text>4-methyl-5-(2-phosphooxyethyl)-thiazole + 4-amino-2-methyl-5-(diphosphooxymethyl)pyrimidine + H(+) = thiamine phosphate + diphosphate</text>
        <dbReference type="Rhea" id="RHEA:22328"/>
        <dbReference type="ChEBI" id="CHEBI:15378"/>
        <dbReference type="ChEBI" id="CHEBI:33019"/>
        <dbReference type="ChEBI" id="CHEBI:37575"/>
        <dbReference type="ChEBI" id="CHEBI:57841"/>
        <dbReference type="ChEBI" id="CHEBI:58296"/>
        <dbReference type="EC" id="2.5.1.3"/>
    </reaction>
</comment>
<comment type="function">
    <text evidence="9">Condenses 4-methyl-5-(beta-hydroxyethyl)thiazole monophosphate (THZ-P) and 2-methyl-4-amino-5-hydroxymethyl pyrimidine pyrophosphate (HMP-PP) to form thiamine monophosphate (TMP).</text>
</comment>
<dbReference type="InterPro" id="IPR013785">
    <property type="entry name" value="Aldolase_TIM"/>
</dbReference>
<proteinExistence type="inferred from homology"/>
<evidence type="ECO:0000256" key="1">
    <source>
        <dbReference type="ARBA" id="ARBA00005165"/>
    </source>
</evidence>
<feature type="binding site" evidence="9">
    <location>
        <position position="92"/>
    </location>
    <ligand>
        <name>Mg(2+)</name>
        <dbReference type="ChEBI" id="CHEBI:18420"/>
    </ligand>
</feature>
<feature type="binding site" evidence="9">
    <location>
        <position position="168"/>
    </location>
    <ligand>
        <name>2-[(2R,5Z)-2-carboxy-4-methylthiazol-5(2H)-ylidene]ethyl phosphate</name>
        <dbReference type="ChEBI" id="CHEBI:62899"/>
    </ligand>
</feature>
<comment type="cofactor">
    <cofactor evidence="9">
        <name>Mg(2+)</name>
        <dbReference type="ChEBI" id="CHEBI:18420"/>
    </cofactor>
    <text evidence="9">Binds 1 Mg(2+) ion per subunit.</text>
</comment>
<dbReference type="GO" id="GO:0005737">
    <property type="term" value="C:cytoplasm"/>
    <property type="evidence" value="ECO:0007669"/>
    <property type="project" value="TreeGrafter"/>
</dbReference>
<evidence type="ECO:0000256" key="10">
    <source>
        <dbReference type="RuleBase" id="RU003826"/>
    </source>
</evidence>
<dbReference type="PANTHER" id="PTHR20857:SF15">
    <property type="entry name" value="THIAMINE-PHOSPHATE SYNTHASE"/>
    <property type="match status" value="1"/>
</dbReference>
<feature type="binding site" evidence="9">
    <location>
        <position position="72"/>
    </location>
    <ligand>
        <name>4-amino-2-methyl-5-(diphosphooxymethyl)pyrimidine</name>
        <dbReference type="ChEBI" id="CHEBI:57841"/>
    </ligand>
</feature>
<evidence type="ECO:0000259" key="12">
    <source>
        <dbReference type="Pfam" id="PF02581"/>
    </source>
</evidence>
<dbReference type="EMBL" id="SMGK01000002">
    <property type="protein sequence ID" value="TCK74068.1"/>
    <property type="molecule type" value="Genomic_DNA"/>
</dbReference>
<dbReference type="UniPathway" id="UPA00060">
    <property type="reaction ID" value="UER00141"/>
</dbReference>
<dbReference type="PANTHER" id="PTHR20857">
    <property type="entry name" value="THIAMINE-PHOSPHATE PYROPHOSPHORYLASE"/>
    <property type="match status" value="1"/>
</dbReference>
<dbReference type="HAMAP" id="MF_00097">
    <property type="entry name" value="TMP_synthase"/>
    <property type="match status" value="1"/>
</dbReference>
<dbReference type="GO" id="GO:0000287">
    <property type="term" value="F:magnesium ion binding"/>
    <property type="evidence" value="ECO:0007669"/>
    <property type="project" value="UniProtKB-UniRule"/>
</dbReference>
<comment type="caution">
    <text evidence="13">The sequence shown here is derived from an EMBL/GenBank/DDBJ whole genome shotgun (WGS) entry which is preliminary data.</text>
</comment>
<keyword evidence="2 9" id="KW-0808">Transferase</keyword>
<dbReference type="RefSeq" id="WP_131994587.1">
    <property type="nucleotide sequence ID" value="NZ_SMGK01000002.1"/>
</dbReference>
<keyword evidence="5 9" id="KW-0784">Thiamine biosynthesis</keyword>
<evidence type="ECO:0000256" key="6">
    <source>
        <dbReference type="ARBA" id="ARBA00047334"/>
    </source>
</evidence>
<evidence type="ECO:0000256" key="11">
    <source>
        <dbReference type="RuleBase" id="RU004253"/>
    </source>
</evidence>
<dbReference type="Proteomes" id="UP000295210">
    <property type="component" value="Unassembled WGS sequence"/>
</dbReference>
<evidence type="ECO:0000256" key="9">
    <source>
        <dbReference type="HAMAP-Rule" id="MF_00097"/>
    </source>
</evidence>
<gene>
    <name evidence="9" type="primary">thiE</name>
    <name evidence="13" type="ORF">C7378_1688</name>
</gene>
<evidence type="ECO:0000256" key="5">
    <source>
        <dbReference type="ARBA" id="ARBA00022977"/>
    </source>
</evidence>
<evidence type="ECO:0000256" key="4">
    <source>
        <dbReference type="ARBA" id="ARBA00022842"/>
    </source>
</evidence>
<feature type="binding site" evidence="9">
    <location>
        <position position="73"/>
    </location>
    <ligand>
        <name>Mg(2+)</name>
        <dbReference type="ChEBI" id="CHEBI:18420"/>
    </ligand>
</feature>
<feature type="binding site" evidence="9">
    <location>
        <begin position="188"/>
        <end position="189"/>
    </location>
    <ligand>
        <name>2-[(2R,5Z)-2-carboxy-4-methylthiazol-5(2H)-ylidene]ethyl phosphate</name>
        <dbReference type="ChEBI" id="CHEBI:62899"/>
    </ligand>
</feature>
<feature type="binding site" evidence="9">
    <location>
        <position position="140"/>
    </location>
    <ligand>
        <name>4-amino-2-methyl-5-(diphosphooxymethyl)pyrimidine</name>
        <dbReference type="ChEBI" id="CHEBI:57841"/>
    </ligand>
</feature>
<dbReference type="Gene3D" id="3.20.20.70">
    <property type="entry name" value="Aldolase class I"/>
    <property type="match status" value="1"/>
</dbReference>
<evidence type="ECO:0000256" key="3">
    <source>
        <dbReference type="ARBA" id="ARBA00022723"/>
    </source>
</evidence>
<name>A0A4R1L767_9BACT</name>
<evidence type="ECO:0000313" key="13">
    <source>
        <dbReference type="EMBL" id="TCK74068.1"/>
    </source>
</evidence>
<feature type="binding site" evidence="9">
    <location>
        <begin position="137"/>
        <end position="139"/>
    </location>
    <ligand>
        <name>2-[(2R,5Z)-2-carboxy-4-methylthiazol-5(2H)-ylidene]ethyl phosphate</name>
        <dbReference type="ChEBI" id="CHEBI:62899"/>
    </ligand>
</feature>
<comment type="similarity">
    <text evidence="9 10">Belongs to the thiamine-phosphate synthase family.</text>
</comment>
<evidence type="ECO:0000313" key="14">
    <source>
        <dbReference type="Proteomes" id="UP000295210"/>
    </source>
</evidence>
<dbReference type="Pfam" id="PF02581">
    <property type="entry name" value="TMP-TENI"/>
    <property type="match status" value="1"/>
</dbReference>